<keyword evidence="1" id="KW-0472">Membrane</keyword>
<accession>A0A2V4N0Q0</accession>
<keyword evidence="3" id="KW-1185">Reference proteome</keyword>
<gene>
    <name evidence="2" type="ORF">C7C46_30415</name>
</gene>
<protein>
    <submittedName>
        <fullName evidence="2">Uncharacterized protein</fullName>
    </submittedName>
</protein>
<dbReference type="Proteomes" id="UP000248039">
    <property type="component" value="Unassembled WGS sequence"/>
</dbReference>
<organism evidence="2 3">
    <name type="scientific">Streptomyces tateyamensis</name>
    <dbReference type="NCBI Taxonomy" id="565073"/>
    <lineage>
        <taxon>Bacteria</taxon>
        <taxon>Bacillati</taxon>
        <taxon>Actinomycetota</taxon>
        <taxon>Actinomycetes</taxon>
        <taxon>Kitasatosporales</taxon>
        <taxon>Streptomycetaceae</taxon>
        <taxon>Streptomyces</taxon>
    </lineage>
</organism>
<dbReference type="AlphaFoldDB" id="A0A2V4N0Q0"/>
<evidence type="ECO:0000313" key="2">
    <source>
        <dbReference type="EMBL" id="PYC67362.1"/>
    </source>
</evidence>
<evidence type="ECO:0000256" key="1">
    <source>
        <dbReference type="SAM" id="Phobius"/>
    </source>
</evidence>
<keyword evidence="1" id="KW-1133">Transmembrane helix</keyword>
<proteinExistence type="predicted"/>
<reference evidence="2 3" key="1">
    <citation type="submission" date="2018-03" db="EMBL/GenBank/DDBJ databases">
        <title>Bioinformatic expansion and discovery of thiopeptide antibiotics.</title>
        <authorList>
            <person name="Schwalen C.J."/>
            <person name="Hudson G.A."/>
            <person name="Mitchell D.A."/>
        </authorList>
    </citation>
    <scope>NUCLEOTIDE SEQUENCE [LARGE SCALE GENOMIC DNA]</scope>
    <source>
        <strain evidence="2 3">ATCC 21389</strain>
    </source>
</reference>
<feature type="transmembrane region" description="Helical" evidence="1">
    <location>
        <begin position="37"/>
        <end position="64"/>
    </location>
</feature>
<sequence>MGGALMDPGAYFSGLFNEPWLEWLGDGLKLLGAVVKFATYLGCVVCAQASAALIALSAAAYYAVADTAGGNQTMMVAALTAVGGGLAARMGELKTIGGAQSRLLEPARPRG</sequence>
<evidence type="ECO:0000313" key="3">
    <source>
        <dbReference type="Proteomes" id="UP000248039"/>
    </source>
</evidence>
<dbReference type="EMBL" id="PYBW01000154">
    <property type="protein sequence ID" value="PYC67362.1"/>
    <property type="molecule type" value="Genomic_DNA"/>
</dbReference>
<keyword evidence="1" id="KW-0812">Transmembrane</keyword>
<name>A0A2V4N0Q0_9ACTN</name>
<comment type="caution">
    <text evidence="2">The sequence shown here is derived from an EMBL/GenBank/DDBJ whole genome shotgun (WGS) entry which is preliminary data.</text>
</comment>